<feature type="transmembrane region" description="Helical" evidence="8">
    <location>
        <begin position="214"/>
        <end position="237"/>
    </location>
</feature>
<feature type="transmembrane region" description="Helical" evidence="8">
    <location>
        <begin position="74"/>
        <end position="92"/>
    </location>
</feature>
<evidence type="ECO:0000256" key="6">
    <source>
        <dbReference type="ARBA" id="ARBA00022989"/>
    </source>
</evidence>
<comment type="subcellular location">
    <subcellularLocation>
        <location evidence="1">Cell membrane</location>
        <topology evidence="1">Multi-pass membrane protein</topology>
    </subcellularLocation>
</comment>
<protein>
    <recommendedName>
        <fullName evidence="11">Ferrichrome ABC transporter permease</fullName>
    </recommendedName>
</protein>
<sequence>MTNKQKKYFVLMLLGCILIVLFQLIFRIENQSNWQLIIIQLRLPRLIFELGTGFAIGLSALLLAATLRQPYLDGSMIGIASGSELMIALITVLVPSSLTYRVLIGTVAGILCLLLLRGSIFKYHNHVLFLVIGGFCLAMFFNALTTILTESSGWTGKSLANVTWLDVGWLLLIISLAIASWRKNSRYLQYFALPELQTKQLGIDEAKIAMNLQLIAAALLGAVTAVLGTVFFAGVVINQLVREYTHLGIIARIPFVITFSILDVLLADTVAHFIFYPTELPTNAVLLVLLAPAFLLLLMRWSRAV</sequence>
<dbReference type="GO" id="GO:0005886">
    <property type="term" value="C:plasma membrane"/>
    <property type="evidence" value="ECO:0007669"/>
    <property type="project" value="UniProtKB-SubCell"/>
</dbReference>
<dbReference type="SUPFAM" id="SSF81345">
    <property type="entry name" value="ABC transporter involved in vitamin B12 uptake, BtuC"/>
    <property type="match status" value="1"/>
</dbReference>
<keyword evidence="5 8" id="KW-0812">Transmembrane</keyword>
<proteinExistence type="inferred from homology"/>
<feature type="transmembrane region" description="Helical" evidence="8">
    <location>
        <begin position="283"/>
        <end position="302"/>
    </location>
</feature>
<feature type="transmembrane region" description="Helical" evidence="8">
    <location>
        <begin position="46"/>
        <end position="67"/>
    </location>
</feature>
<keyword evidence="3" id="KW-0813">Transport</keyword>
<dbReference type="InterPro" id="IPR037294">
    <property type="entry name" value="ABC_BtuC-like"/>
</dbReference>
<evidence type="ECO:0000313" key="9">
    <source>
        <dbReference type="EMBL" id="AUJ30363.1"/>
    </source>
</evidence>
<feature type="transmembrane region" description="Helical" evidence="8">
    <location>
        <begin position="128"/>
        <end position="149"/>
    </location>
</feature>
<keyword evidence="7 8" id="KW-0472">Membrane</keyword>
<evidence type="ECO:0000256" key="5">
    <source>
        <dbReference type="ARBA" id="ARBA00022692"/>
    </source>
</evidence>
<evidence type="ECO:0008006" key="11">
    <source>
        <dbReference type="Google" id="ProtNLM"/>
    </source>
</evidence>
<dbReference type="Pfam" id="PF01032">
    <property type="entry name" value="FecCD"/>
    <property type="match status" value="1"/>
</dbReference>
<dbReference type="Gene3D" id="1.10.3470.10">
    <property type="entry name" value="ABC transporter involved in vitamin B12 uptake, BtuC"/>
    <property type="match status" value="1"/>
</dbReference>
<accession>A0A3Q8CXZ7</accession>
<feature type="transmembrane region" description="Helical" evidence="8">
    <location>
        <begin position="161"/>
        <end position="181"/>
    </location>
</feature>
<keyword evidence="6 8" id="KW-1133">Transmembrane helix</keyword>
<dbReference type="KEGG" id="lhw:BSQ49_09325"/>
<dbReference type="Proteomes" id="UP000314960">
    <property type="component" value="Chromosome"/>
</dbReference>
<comment type="similarity">
    <text evidence="2">Belongs to the binding-protein-dependent transport system permease family. FecCD subfamily.</text>
</comment>
<evidence type="ECO:0000313" key="10">
    <source>
        <dbReference type="Proteomes" id="UP000314960"/>
    </source>
</evidence>
<dbReference type="PANTHER" id="PTHR30472:SF25">
    <property type="entry name" value="ABC TRANSPORTER PERMEASE PROTEIN MJ0876-RELATED"/>
    <property type="match status" value="1"/>
</dbReference>
<keyword evidence="4" id="KW-1003">Cell membrane</keyword>
<feature type="transmembrane region" description="Helical" evidence="8">
    <location>
        <begin position="7"/>
        <end position="26"/>
    </location>
</feature>
<evidence type="ECO:0000256" key="3">
    <source>
        <dbReference type="ARBA" id="ARBA00022448"/>
    </source>
</evidence>
<evidence type="ECO:0000256" key="8">
    <source>
        <dbReference type="SAM" id="Phobius"/>
    </source>
</evidence>
<evidence type="ECO:0000256" key="7">
    <source>
        <dbReference type="ARBA" id="ARBA00023136"/>
    </source>
</evidence>
<gene>
    <name evidence="9" type="ORF">BSQ49_09325</name>
</gene>
<dbReference type="PANTHER" id="PTHR30472">
    <property type="entry name" value="FERRIC ENTEROBACTIN TRANSPORT SYSTEM PERMEASE PROTEIN"/>
    <property type="match status" value="1"/>
</dbReference>
<dbReference type="RefSeq" id="WP_141054427.1">
    <property type="nucleotide sequence ID" value="NZ_CP018176.1"/>
</dbReference>
<evidence type="ECO:0000256" key="4">
    <source>
        <dbReference type="ARBA" id="ARBA00022475"/>
    </source>
</evidence>
<evidence type="ECO:0000256" key="1">
    <source>
        <dbReference type="ARBA" id="ARBA00004651"/>
    </source>
</evidence>
<dbReference type="InterPro" id="IPR000522">
    <property type="entry name" value="ABC_transptr_permease_BtuC"/>
</dbReference>
<dbReference type="AlphaFoldDB" id="A0A3Q8CXZ7"/>
<name>A0A3Q8CXZ7_9LACO</name>
<evidence type="ECO:0000256" key="2">
    <source>
        <dbReference type="ARBA" id="ARBA00007935"/>
    </source>
</evidence>
<dbReference type="GO" id="GO:0022857">
    <property type="term" value="F:transmembrane transporter activity"/>
    <property type="evidence" value="ECO:0007669"/>
    <property type="project" value="InterPro"/>
</dbReference>
<feature type="transmembrane region" description="Helical" evidence="8">
    <location>
        <begin position="98"/>
        <end position="116"/>
    </location>
</feature>
<reference evidence="9 10" key="1">
    <citation type="submission" date="2016-11" db="EMBL/GenBank/DDBJ databases">
        <title>Interaction between Lactobacillus species and yeast in water kefir.</title>
        <authorList>
            <person name="Behr J."/>
            <person name="Xu D."/>
            <person name="Vogel R.F."/>
        </authorList>
    </citation>
    <scope>NUCLEOTIDE SEQUENCE [LARGE SCALE GENOMIC DNA]</scope>
    <source>
        <strain evidence="9 10">TMW 1.1822</strain>
    </source>
</reference>
<feature type="transmembrane region" description="Helical" evidence="8">
    <location>
        <begin position="249"/>
        <end position="276"/>
    </location>
</feature>
<organism evidence="9 10">
    <name type="scientific">Liquorilactobacillus hordei</name>
    <dbReference type="NCBI Taxonomy" id="468911"/>
    <lineage>
        <taxon>Bacteria</taxon>
        <taxon>Bacillati</taxon>
        <taxon>Bacillota</taxon>
        <taxon>Bacilli</taxon>
        <taxon>Lactobacillales</taxon>
        <taxon>Lactobacillaceae</taxon>
        <taxon>Liquorilactobacillus</taxon>
    </lineage>
</organism>
<dbReference type="EMBL" id="CP018176">
    <property type="protein sequence ID" value="AUJ30363.1"/>
    <property type="molecule type" value="Genomic_DNA"/>
</dbReference>